<dbReference type="KEGG" id="ati:AL072_28435"/>
<evidence type="ECO:0000313" key="2">
    <source>
        <dbReference type="Proteomes" id="UP000069935"/>
    </source>
</evidence>
<name>A0AAC9EYJ2_9PROT</name>
<dbReference type="AlphaFoldDB" id="A0AAC9EYJ2"/>
<organism evidence="1 2">
    <name type="scientific">Azospirillum thiophilum</name>
    <dbReference type="NCBI Taxonomy" id="528244"/>
    <lineage>
        <taxon>Bacteria</taxon>
        <taxon>Pseudomonadati</taxon>
        <taxon>Pseudomonadota</taxon>
        <taxon>Alphaproteobacteria</taxon>
        <taxon>Rhodospirillales</taxon>
        <taxon>Azospirillaceae</taxon>
        <taxon>Azospirillum</taxon>
    </lineage>
</organism>
<sequence>MAGRDLVPNSVPLPVPMPAPGQLAARFAGLPVPAGGGAGPDGGDPAGGDSDAGPLVRRLLDLLDTLAPAEAALARGCLPRCDSTFGAGLALFLAATAGGCGGWLGTDAAALLAGLDDGLLVDECGRALESRFQPVDGRLWRLSRVPLLDGGDSLLCAVGIEDGLSDRVTLVLQARPPLIGPVQLMATLGGRRLDVTLRLATGLPSAALADLHESFHAALADCRADCLLDGTLSVGPLADAWLGLDRPLTSDLAL</sequence>
<keyword evidence="2" id="KW-1185">Reference proteome</keyword>
<dbReference type="RefSeq" id="WP_045584882.1">
    <property type="nucleotide sequence ID" value="NZ_CP012406.1"/>
</dbReference>
<reference evidence="2" key="1">
    <citation type="submission" date="2015-08" db="EMBL/GenBank/DDBJ databases">
        <title>Complete Genome Sequence of Azospirillum thiophilum BV-S.</title>
        <authorList>
            <person name="Fomenkov A."/>
            <person name="Vincze T."/>
            <person name="Grabovich M."/>
            <person name="Dubinina G."/>
            <person name="Orlova M."/>
            <person name="Belousova E."/>
            <person name="Roberts R.J."/>
        </authorList>
    </citation>
    <scope>NUCLEOTIDE SEQUENCE [LARGE SCALE GENOMIC DNA]</scope>
    <source>
        <strain evidence="2">BV-S</strain>
    </source>
</reference>
<accession>A0AAC9EYJ2</accession>
<reference evidence="1 2" key="2">
    <citation type="journal article" date="2016" name="Genome Announc.">
        <title>Complete Genome Sequence of a Strain of Azospirillum thiophilum Isolated from a Sulfide Spring.</title>
        <authorList>
            <person name="Fomenkov A."/>
            <person name="Vincze T."/>
            <person name="Grabovich M."/>
            <person name="Anton B.P."/>
            <person name="Dubinina G."/>
            <person name="Orlova M."/>
            <person name="Belousova E."/>
            <person name="Roberts R.J."/>
        </authorList>
    </citation>
    <scope>NUCLEOTIDE SEQUENCE [LARGE SCALE GENOMIC DNA]</scope>
    <source>
        <strain evidence="1 2">BV-S</strain>
    </source>
</reference>
<dbReference type="Proteomes" id="UP000069935">
    <property type="component" value="Chromosome 6"/>
</dbReference>
<evidence type="ECO:0000313" key="1">
    <source>
        <dbReference type="EMBL" id="ALG74932.1"/>
    </source>
</evidence>
<proteinExistence type="predicted"/>
<gene>
    <name evidence="1" type="ORF">AL072_28435</name>
</gene>
<dbReference type="EMBL" id="CP012406">
    <property type="protein sequence ID" value="ALG74932.1"/>
    <property type="molecule type" value="Genomic_DNA"/>
</dbReference>
<protein>
    <submittedName>
        <fullName evidence="1">Uncharacterized protein</fullName>
    </submittedName>
</protein>